<dbReference type="SUPFAM" id="SSF74650">
    <property type="entry name" value="Galactose mutarotase-like"/>
    <property type="match status" value="1"/>
</dbReference>
<dbReference type="InterPro" id="IPR011330">
    <property type="entry name" value="Glyco_hydro/deAcase_b/a-brl"/>
</dbReference>
<dbReference type="SUPFAM" id="SSF88688">
    <property type="entry name" value="Families 57/38 glycoside transferase middle domain"/>
    <property type="match status" value="1"/>
</dbReference>
<keyword evidence="3 7" id="KW-0378">Hydrolase</keyword>
<evidence type="ECO:0000256" key="5">
    <source>
        <dbReference type="ARBA" id="ARBA00023157"/>
    </source>
</evidence>
<dbReference type="SMART" id="SM00872">
    <property type="entry name" value="Alpha-mann_mid"/>
    <property type="match status" value="1"/>
</dbReference>
<sequence length="930" mass="105651">FCPVSKPDVLNVHIIAHTHDDVGWLKTFDQYFYGSETYLANAGVQYILDSVLEQLKLNPERRFIYVESAFFSRWFNNQDPATRLQVTNLVNSGQLEFIGGGWSMNDEAAAHYHDIIDQMTIGLGLLKDLFGDCGVPRVAWQIDPFGHSREQASLFAQMGFDGLFVGRIDYQDKNHRLDLKNMEFFWNASANLKGAGSSLFSGALFNTYSPPTGFCFDLLCSDEPIIVSDKSMEQFVHETENRAESKNHCFVAKKCAQEYKKPNDDKSLPDYNVDKRVFDFYKYVNKQAQYFRTNNIAVTMGNDFNYQQAITWFKNLDKLIKYVNQYDGKEFKRINLFYSTPSCYLKSLNDADITWPTKTDDFFPYASDPHAYWTGYFTSRPALKGNIRRTNNILQVCKQLDALTSSRAGRTTSSADVNHLRKAQGIAQHHDAVTGTAKQAVTDDYARILNDGVVHCENVIDDALKAIKVKDDVHLSRHVFCNKLNVSECHVTEQNDQFVVTVYNPIGRQFLHYLRIPVNGKSYSVTDPKGNEITSQLVPIPMDVVVLPERNSTATQELVFLADIPPLGFATYFVKQTKNFIPKQRSVVRHVDINGKDVVISNKFLELTFDGTNGLLKQMTNLVSKVSQSVKQSFYWYRAMNGDNLTFKRRASGAYIFRPNGTEPNITTEGVSVTLVTGEVVKEVHQTFNDWVSQVVRLYDNSAHVEMEWVVGPIPVERNSRPDWHLNVTEPISGNYYPITNQAYIKDMKSVGAQFSVLTDRSVGVASIDDGSIEIMIHRRLLHDDAFGVSEPLNEPGFDEKGLRVRGKTVVMLNRVKDAMAAQRDIAQRMSLAPLVSFSVTSVTLEQWKNSVNSRDLFTSFSVLSIKETMLAADRTKPVGDFRWKYENNEIPDFRRDEEHRNEEVDNSLSFTLNPMQIRTFIATDAIPGS</sequence>
<dbReference type="FunFam" id="1.20.1270.50:FF:000003">
    <property type="entry name" value="Alpha-mannosidase"/>
    <property type="match status" value="1"/>
</dbReference>
<evidence type="ECO:0000313" key="10">
    <source>
        <dbReference type="Proteomes" id="UP000014500"/>
    </source>
</evidence>
<dbReference type="Gene3D" id="2.70.98.30">
    <property type="entry name" value="Golgi alpha-mannosidase II, domain 4"/>
    <property type="match status" value="2"/>
</dbReference>
<dbReference type="InterPro" id="IPR048534">
    <property type="entry name" value="Man2a1-like_dom"/>
</dbReference>
<dbReference type="InterPro" id="IPR027291">
    <property type="entry name" value="Glyco_hydro_38_N_sf"/>
</dbReference>
<dbReference type="Proteomes" id="UP000014500">
    <property type="component" value="Unassembled WGS sequence"/>
</dbReference>
<dbReference type="EC" id="3.2.1.-" evidence="7"/>
<comment type="cofactor">
    <cofactor evidence="7">
        <name>Zn(2+)</name>
        <dbReference type="ChEBI" id="CHEBI:29105"/>
    </cofactor>
    <text evidence="7">Binds 1 zinc ion per subunit.</text>
</comment>
<dbReference type="eggNOG" id="KOG1959">
    <property type="taxonomic scope" value="Eukaryota"/>
</dbReference>
<dbReference type="GO" id="GO:0046872">
    <property type="term" value="F:metal ion binding"/>
    <property type="evidence" value="ECO:0007669"/>
    <property type="project" value="UniProtKB-KW"/>
</dbReference>
<dbReference type="FunFam" id="2.60.40.1180:FF:000018">
    <property type="entry name" value="Alpha-mannosidase"/>
    <property type="match status" value="1"/>
</dbReference>
<reference evidence="10" key="1">
    <citation type="submission" date="2011-05" db="EMBL/GenBank/DDBJ databases">
        <authorList>
            <person name="Richards S.R."/>
            <person name="Qu J."/>
            <person name="Jiang H."/>
            <person name="Jhangiani S.N."/>
            <person name="Agravi P."/>
            <person name="Goodspeed R."/>
            <person name="Gross S."/>
            <person name="Mandapat C."/>
            <person name="Jackson L."/>
            <person name="Mathew T."/>
            <person name="Pu L."/>
            <person name="Thornton R."/>
            <person name="Saada N."/>
            <person name="Wilczek-Boney K.B."/>
            <person name="Lee S."/>
            <person name="Kovar C."/>
            <person name="Wu Y."/>
            <person name="Scherer S.E."/>
            <person name="Worley K.C."/>
            <person name="Muzny D.M."/>
            <person name="Gibbs R."/>
        </authorList>
    </citation>
    <scope>NUCLEOTIDE SEQUENCE</scope>
    <source>
        <strain evidence="10">Brora</strain>
    </source>
</reference>
<dbReference type="PhylomeDB" id="T1IVT5"/>
<dbReference type="InterPro" id="IPR011013">
    <property type="entry name" value="Gal_mutarotase_sf_dom"/>
</dbReference>
<dbReference type="GO" id="GO:0004559">
    <property type="term" value="F:alpha-mannosidase activity"/>
    <property type="evidence" value="ECO:0007669"/>
    <property type="project" value="InterPro"/>
</dbReference>
<dbReference type="SUPFAM" id="SSF88713">
    <property type="entry name" value="Glycoside hydrolase/deacetylase"/>
    <property type="match status" value="1"/>
</dbReference>
<dbReference type="InterPro" id="IPR028995">
    <property type="entry name" value="Glyco_hydro_57/38_cen_sf"/>
</dbReference>
<reference evidence="9" key="2">
    <citation type="submission" date="2015-02" db="UniProtKB">
        <authorList>
            <consortium name="EnsemblMetazoa"/>
        </authorList>
    </citation>
    <scope>IDENTIFICATION</scope>
</reference>
<dbReference type="GO" id="GO:0006013">
    <property type="term" value="P:mannose metabolic process"/>
    <property type="evidence" value="ECO:0007669"/>
    <property type="project" value="InterPro"/>
</dbReference>
<dbReference type="HOGENOM" id="CLU_004690_2_0_1"/>
<dbReference type="GO" id="GO:0030246">
    <property type="term" value="F:carbohydrate binding"/>
    <property type="evidence" value="ECO:0007669"/>
    <property type="project" value="InterPro"/>
</dbReference>
<feature type="domain" description="Glycoside hydrolase family 38 central" evidence="8">
    <location>
        <begin position="371"/>
        <end position="449"/>
    </location>
</feature>
<dbReference type="InterPro" id="IPR011682">
    <property type="entry name" value="Glyco_hydro_38_C"/>
</dbReference>
<dbReference type="EnsemblMetazoa" id="SMAR005287-RA">
    <property type="protein sequence ID" value="SMAR005287-PA"/>
    <property type="gene ID" value="SMAR005287"/>
</dbReference>
<dbReference type="InterPro" id="IPR000602">
    <property type="entry name" value="Glyco_hydro_38_N"/>
</dbReference>
<dbReference type="Pfam" id="PF01074">
    <property type="entry name" value="Glyco_hydro_38N"/>
    <property type="match status" value="1"/>
</dbReference>
<keyword evidence="6 7" id="KW-0326">Glycosidase</keyword>
<dbReference type="CDD" id="cd10810">
    <property type="entry name" value="GH38N_AMII_LAM_like"/>
    <property type="match status" value="1"/>
</dbReference>
<dbReference type="Gene3D" id="1.20.1270.50">
    <property type="entry name" value="Glycoside hydrolase family 38, central domain"/>
    <property type="match status" value="2"/>
</dbReference>
<dbReference type="InterPro" id="IPR037094">
    <property type="entry name" value="Glyco_hydro_38_cen_sf"/>
</dbReference>
<name>T1IVT5_STRMM</name>
<comment type="similarity">
    <text evidence="1 7">Belongs to the glycosyl hydrolase 38 family.</text>
</comment>
<dbReference type="GO" id="GO:0005764">
    <property type="term" value="C:lysosome"/>
    <property type="evidence" value="ECO:0007669"/>
    <property type="project" value="TreeGrafter"/>
</dbReference>
<dbReference type="Gene3D" id="2.60.40.1180">
    <property type="entry name" value="Golgi alpha-mannosidase II"/>
    <property type="match status" value="1"/>
</dbReference>
<dbReference type="Pfam" id="PF09261">
    <property type="entry name" value="Alpha-mann_mid"/>
    <property type="match status" value="1"/>
</dbReference>
<evidence type="ECO:0000256" key="1">
    <source>
        <dbReference type="ARBA" id="ARBA00009792"/>
    </source>
</evidence>
<evidence type="ECO:0000256" key="3">
    <source>
        <dbReference type="ARBA" id="ARBA00022801"/>
    </source>
</evidence>
<dbReference type="Pfam" id="PF21260">
    <property type="entry name" value="Laman-like_dom"/>
    <property type="match status" value="1"/>
</dbReference>
<evidence type="ECO:0000256" key="2">
    <source>
        <dbReference type="ARBA" id="ARBA00022723"/>
    </source>
</evidence>
<dbReference type="InterPro" id="IPR050843">
    <property type="entry name" value="Glycosyl_Hydrlase_38"/>
</dbReference>
<dbReference type="FunFam" id="1.20.1270.50:FF:000002">
    <property type="entry name" value="Alpha-mannosidase"/>
    <property type="match status" value="1"/>
</dbReference>
<evidence type="ECO:0000256" key="7">
    <source>
        <dbReference type="RuleBase" id="RU361199"/>
    </source>
</evidence>
<dbReference type="InterPro" id="IPR013780">
    <property type="entry name" value="Glyco_hydro_b"/>
</dbReference>
<keyword evidence="2 7" id="KW-0479">Metal-binding</keyword>
<dbReference type="Pfam" id="PF07748">
    <property type="entry name" value="Glyco_hydro_38C"/>
    <property type="match status" value="2"/>
</dbReference>
<evidence type="ECO:0000256" key="4">
    <source>
        <dbReference type="ARBA" id="ARBA00022833"/>
    </source>
</evidence>
<keyword evidence="5" id="KW-1015">Disulfide bond</keyword>
<dbReference type="AlphaFoldDB" id="T1IVT5"/>
<dbReference type="Gene3D" id="3.20.110.10">
    <property type="entry name" value="Glycoside hydrolase 38, N terminal domain"/>
    <property type="match status" value="1"/>
</dbReference>
<dbReference type="PANTHER" id="PTHR11607:SF3">
    <property type="entry name" value="LYSOSOMAL ALPHA-MANNOSIDASE"/>
    <property type="match status" value="1"/>
</dbReference>
<keyword evidence="10" id="KW-1185">Reference proteome</keyword>
<dbReference type="PANTHER" id="PTHR11607">
    <property type="entry name" value="ALPHA-MANNOSIDASE"/>
    <property type="match status" value="1"/>
</dbReference>
<evidence type="ECO:0000313" key="9">
    <source>
        <dbReference type="EnsemblMetazoa" id="SMAR005287-PA"/>
    </source>
</evidence>
<keyword evidence="4 7" id="KW-0862">Zinc</keyword>
<organism evidence="9 10">
    <name type="scientific">Strigamia maritima</name>
    <name type="common">European centipede</name>
    <name type="synonym">Geophilus maritimus</name>
    <dbReference type="NCBI Taxonomy" id="126957"/>
    <lineage>
        <taxon>Eukaryota</taxon>
        <taxon>Metazoa</taxon>
        <taxon>Ecdysozoa</taxon>
        <taxon>Arthropoda</taxon>
        <taxon>Myriapoda</taxon>
        <taxon>Chilopoda</taxon>
        <taxon>Pleurostigmophora</taxon>
        <taxon>Geophilomorpha</taxon>
        <taxon>Linotaeniidae</taxon>
        <taxon>Strigamia</taxon>
    </lineage>
</organism>
<proteinExistence type="inferred from homology"/>
<evidence type="ECO:0000256" key="6">
    <source>
        <dbReference type="ARBA" id="ARBA00023295"/>
    </source>
</evidence>
<protein>
    <recommendedName>
        <fullName evidence="7">Alpha-mannosidase</fullName>
        <ecNumber evidence="7">3.2.1.-</ecNumber>
    </recommendedName>
</protein>
<dbReference type="STRING" id="126957.T1IVT5"/>
<evidence type="ECO:0000259" key="8">
    <source>
        <dbReference type="SMART" id="SM00872"/>
    </source>
</evidence>
<accession>T1IVT5</accession>
<dbReference type="Gene3D" id="2.60.40.1360">
    <property type="match status" value="1"/>
</dbReference>
<dbReference type="InterPro" id="IPR015341">
    <property type="entry name" value="Glyco_hydro_38_cen"/>
</dbReference>
<dbReference type="OMA" id="FIWRPSK"/>
<dbReference type="EMBL" id="JH431594">
    <property type="status" value="NOT_ANNOTATED_CDS"/>
    <property type="molecule type" value="Genomic_DNA"/>
</dbReference>